<reference evidence="1 2" key="1">
    <citation type="submission" date="2018-04" db="EMBL/GenBank/DDBJ databases">
        <title>Draft genome sequence of Pseudomonas syringae pv. actinidiae biovar 3 strains isolated from kiwifruit in Kagawa prefecture.</title>
        <authorList>
            <person name="Tabuchi M."/>
            <person name="Saito M."/>
            <person name="Fujiwara S."/>
            <person name="Sasa N."/>
            <person name="Akimitsu K."/>
            <person name="Gomi K."/>
            <person name="Konishi-Sugita S."/>
            <person name="Hamano K."/>
            <person name="Kataoka I."/>
        </authorList>
    </citation>
    <scope>NUCLEOTIDE SEQUENCE [LARGE SCALE GENOMIC DNA]</scope>
    <source>
        <strain evidence="1 2">MAFF212211</strain>
    </source>
</reference>
<comment type="caution">
    <text evidence="1">The sequence shown here is derived from an EMBL/GenBank/DDBJ whole genome shotgun (WGS) entry which is preliminary data.</text>
</comment>
<evidence type="ECO:0000313" key="1">
    <source>
        <dbReference type="EMBL" id="GBH17432.1"/>
    </source>
</evidence>
<name>A0AAN4TLR3_PSESF</name>
<accession>A0AAN4TLR3</accession>
<dbReference type="EMBL" id="BGKA01000107">
    <property type="protein sequence ID" value="GBH17432.1"/>
    <property type="molecule type" value="Genomic_DNA"/>
</dbReference>
<organism evidence="1 2">
    <name type="scientific">Pseudomonas syringae pv. actinidiae</name>
    <dbReference type="NCBI Taxonomy" id="103796"/>
    <lineage>
        <taxon>Bacteria</taxon>
        <taxon>Pseudomonadati</taxon>
        <taxon>Pseudomonadota</taxon>
        <taxon>Gammaproteobacteria</taxon>
        <taxon>Pseudomonadales</taxon>
        <taxon>Pseudomonadaceae</taxon>
        <taxon>Pseudomonas</taxon>
        <taxon>Pseudomonas syringae</taxon>
    </lineage>
</organism>
<gene>
    <name evidence="1" type="ORF">KPSA3_03399</name>
</gene>
<dbReference type="AlphaFoldDB" id="A0AAN4TLR3"/>
<dbReference type="Proteomes" id="UP000248291">
    <property type="component" value="Unassembled WGS sequence"/>
</dbReference>
<protein>
    <submittedName>
        <fullName evidence="1">Uncharacterized protein</fullName>
    </submittedName>
</protein>
<sequence length="46" mass="5100">MICPETVHFWSKLATLSAVFAVPSRGVFRKVLPRLTPTGCVYLIHG</sequence>
<proteinExistence type="predicted"/>
<evidence type="ECO:0000313" key="2">
    <source>
        <dbReference type="Proteomes" id="UP000248291"/>
    </source>
</evidence>